<accession>A0A4R2MSU4</accession>
<dbReference type="RefSeq" id="WP_132750497.1">
    <property type="nucleotide sequence ID" value="NZ_SLXH01000047.1"/>
</dbReference>
<dbReference type="EMBL" id="SLXH01000047">
    <property type="protein sequence ID" value="TCP11176.1"/>
    <property type="molecule type" value="Genomic_DNA"/>
</dbReference>
<name>A0A4R2MSU4_9BURK</name>
<proteinExistence type="predicted"/>
<evidence type="ECO:0000313" key="1">
    <source>
        <dbReference type="EMBL" id="TCP11176.1"/>
    </source>
</evidence>
<comment type="caution">
    <text evidence="1">The sequence shown here is derived from an EMBL/GenBank/DDBJ whole genome shotgun (WGS) entry which is preliminary data.</text>
</comment>
<protein>
    <submittedName>
        <fullName evidence="1">Uncharacterized protein DUF2783</fullName>
    </submittedName>
</protein>
<reference evidence="1 2" key="1">
    <citation type="submission" date="2019-03" db="EMBL/GenBank/DDBJ databases">
        <title>Genomic Encyclopedia of Type Strains, Phase IV (KMG-IV): sequencing the most valuable type-strain genomes for metagenomic binning, comparative biology and taxonomic classification.</title>
        <authorList>
            <person name="Goeker M."/>
        </authorList>
    </citation>
    <scope>NUCLEOTIDE SEQUENCE [LARGE SCALE GENOMIC DNA]</scope>
    <source>
        <strain evidence="1 2">DSM 1837</strain>
    </source>
</reference>
<keyword evidence="2" id="KW-1185">Reference proteome</keyword>
<evidence type="ECO:0000313" key="2">
    <source>
        <dbReference type="Proteomes" id="UP000295182"/>
    </source>
</evidence>
<dbReference type="AlphaFoldDB" id="A0A4R2MSU4"/>
<sequence length="64" mass="6625">MSTTSHALSIPGLETVYDTLATAIDQAGPEKSQLFLVKLALLNANALGDADVFAAHIASALQDL</sequence>
<gene>
    <name evidence="1" type="ORF">EV674_1471</name>
</gene>
<dbReference type="Proteomes" id="UP000295182">
    <property type="component" value="Unassembled WGS sequence"/>
</dbReference>
<organism evidence="1 2">
    <name type="scientific">Simplicispira metamorpha</name>
    <dbReference type="NCBI Taxonomy" id="80881"/>
    <lineage>
        <taxon>Bacteria</taxon>
        <taxon>Pseudomonadati</taxon>
        <taxon>Pseudomonadota</taxon>
        <taxon>Betaproteobacteria</taxon>
        <taxon>Burkholderiales</taxon>
        <taxon>Comamonadaceae</taxon>
        <taxon>Simplicispira</taxon>
    </lineage>
</organism>